<dbReference type="Gene3D" id="3.30.70.20">
    <property type="match status" value="1"/>
</dbReference>
<keyword evidence="5" id="KW-0560">Oxidoreductase</keyword>
<dbReference type="PROSITE" id="PS00198">
    <property type="entry name" value="4FE4S_FER_1"/>
    <property type="match status" value="2"/>
</dbReference>
<dbReference type="GO" id="GO:0047553">
    <property type="term" value="F:2-oxoglutarate synthase activity"/>
    <property type="evidence" value="ECO:0007669"/>
    <property type="project" value="UniProtKB-EC"/>
</dbReference>
<evidence type="ECO:0000313" key="5">
    <source>
        <dbReference type="EMBL" id="ADR18195.1"/>
    </source>
</evidence>
<evidence type="ECO:0000259" key="4">
    <source>
        <dbReference type="PROSITE" id="PS51379"/>
    </source>
</evidence>
<protein>
    <submittedName>
        <fullName evidence="5">2-oxoglutarate ferredoxin oxidoreductase, delta subunit</fullName>
        <ecNumber evidence="5">1.2.7.3</ecNumber>
    </submittedName>
</protein>
<reference evidence="5 6" key="2">
    <citation type="journal article" date="2011" name="Stand. Genomic Sci.">
        <title>Complete genome sequence of Calditerrivibrio nitroreducens type strain (Yu37-1).</title>
        <authorList>
            <person name="Pitluck S."/>
            <person name="Sikorski J."/>
            <person name="Zeytun A."/>
            <person name="Lapidus A."/>
            <person name="Nolan M."/>
            <person name="Lucas S."/>
            <person name="Hammon N."/>
            <person name="Deshpande S."/>
            <person name="Cheng J.F."/>
            <person name="Tapia R."/>
            <person name="Han C."/>
            <person name="Goodwin L."/>
            <person name="Liolios K."/>
            <person name="Pagani I."/>
            <person name="Ivanova N."/>
            <person name="Mavromatis K."/>
            <person name="Pati A."/>
            <person name="Chen A."/>
            <person name="Palaniappan K."/>
            <person name="Hauser L."/>
            <person name="Chang Y.J."/>
            <person name="Jeffries C.D."/>
            <person name="Detter J.C."/>
            <person name="Brambilla E."/>
            <person name="Djao O.D."/>
            <person name="Rohde M."/>
            <person name="Spring S."/>
            <person name="Goker M."/>
            <person name="Woyke T."/>
            <person name="Bristow J."/>
            <person name="Eisen J.A."/>
            <person name="Markowitz V."/>
            <person name="Hugenholtz P."/>
            <person name="Kyrpides N.C."/>
            <person name="Klenk H.P."/>
            <person name="Land M."/>
        </authorList>
    </citation>
    <scope>NUCLEOTIDE SEQUENCE [LARGE SCALE GENOMIC DNA]</scope>
    <source>
        <strain evidence="6">DSM 19672 / NBRC 101217 / Yu37-1</strain>
    </source>
</reference>
<organism evidence="5 6">
    <name type="scientific">Calditerrivibrio nitroreducens (strain DSM 19672 / NBRC 101217 / Yu37-1)</name>
    <dbReference type="NCBI Taxonomy" id="768670"/>
    <lineage>
        <taxon>Bacteria</taxon>
        <taxon>Pseudomonadati</taxon>
        <taxon>Deferribacterota</taxon>
        <taxon>Deferribacteres</taxon>
        <taxon>Deferribacterales</taxon>
        <taxon>Calditerrivibrionaceae</taxon>
    </lineage>
</organism>
<keyword evidence="3" id="KW-0411">Iron-sulfur</keyword>
<dbReference type="HOGENOM" id="CLU_139698_5_3_0"/>
<evidence type="ECO:0000256" key="1">
    <source>
        <dbReference type="ARBA" id="ARBA00022723"/>
    </source>
</evidence>
<dbReference type="GO" id="GO:0046872">
    <property type="term" value="F:metal ion binding"/>
    <property type="evidence" value="ECO:0007669"/>
    <property type="project" value="UniProtKB-KW"/>
</dbReference>
<accession>E4TJN3</accession>
<keyword evidence="6" id="KW-1185">Reference proteome</keyword>
<dbReference type="InterPro" id="IPR017896">
    <property type="entry name" value="4Fe4S_Fe-S-bd"/>
</dbReference>
<dbReference type="RefSeq" id="WP_013450412.1">
    <property type="nucleotide sequence ID" value="NC_014758.1"/>
</dbReference>
<dbReference type="eggNOG" id="COG4231">
    <property type="taxonomic scope" value="Bacteria"/>
</dbReference>
<dbReference type="InterPro" id="IPR017900">
    <property type="entry name" value="4Fe4S_Fe_S_CS"/>
</dbReference>
<dbReference type="OrthoDB" id="9804603at2"/>
<name>E4TJN3_CALNY</name>
<dbReference type="GO" id="GO:0051536">
    <property type="term" value="F:iron-sulfur cluster binding"/>
    <property type="evidence" value="ECO:0007669"/>
    <property type="project" value="UniProtKB-KW"/>
</dbReference>
<evidence type="ECO:0000256" key="3">
    <source>
        <dbReference type="ARBA" id="ARBA00023014"/>
    </source>
</evidence>
<dbReference type="AlphaFoldDB" id="E4TJN3"/>
<dbReference type="Proteomes" id="UP000007039">
    <property type="component" value="Chromosome"/>
</dbReference>
<sequence>MPKVIIDTDKCKGCGICIVYCPKKILRFSGKFNTSGYNYVECIDEFLCILCKSCALMCPDVIFTLKKDE</sequence>
<feature type="domain" description="4Fe-4S ferredoxin-type" evidence="4">
    <location>
        <begin position="38"/>
        <end position="68"/>
    </location>
</feature>
<dbReference type="KEGG" id="cni:Calni_0282"/>
<dbReference type="EMBL" id="CP002347">
    <property type="protein sequence ID" value="ADR18195.1"/>
    <property type="molecule type" value="Genomic_DNA"/>
</dbReference>
<reference key="1">
    <citation type="submission" date="2010-11" db="EMBL/GenBank/DDBJ databases">
        <title>The complete genome of chromosome of Calditerrivibrio nitroreducens DSM 19672.</title>
        <authorList>
            <consortium name="US DOE Joint Genome Institute (JGI-PGF)"/>
            <person name="Lucas S."/>
            <person name="Copeland A."/>
            <person name="Lapidus A."/>
            <person name="Bruce D."/>
            <person name="Goodwin L."/>
            <person name="Pitluck S."/>
            <person name="Kyrpides N."/>
            <person name="Mavromatis K."/>
            <person name="Ivanova N."/>
            <person name="Mikhailova N."/>
            <person name="Zeytun A."/>
            <person name="Brettin T."/>
            <person name="Detter J.C."/>
            <person name="Tapia R."/>
            <person name="Han C."/>
            <person name="Land M."/>
            <person name="Hauser L."/>
            <person name="Markowitz V."/>
            <person name="Cheng J.-F."/>
            <person name="Hugenholtz P."/>
            <person name="Woyke T."/>
            <person name="Wu D."/>
            <person name="Spring S."/>
            <person name="Schroeder M."/>
            <person name="Brambilla E."/>
            <person name="Klenk H.-P."/>
            <person name="Eisen J.A."/>
        </authorList>
    </citation>
    <scope>NUCLEOTIDE SEQUENCE [LARGE SCALE GENOMIC DNA]</scope>
    <source>
        <strain>DSM 19672</strain>
    </source>
</reference>
<dbReference type="STRING" id="768670.Calni_0282"/>
<dbReference type="PROSITE" id="PS51379">
    <property type="entry name" value="4FE4S_FER_2"/>
    <property type="match status" value="2"/>
</dbReference>
<keyword evidence="1" id="KW-0479">Metal-binding</keyword>
<evidence type="ECO:0000256" key="2">
    <source>
        <dbReference type="ARBA" id="ARBA00023004"/>
    </source>
</evidence>
<dbReference type="Pfam" id="PF12838">
    <property type="entry name" value="Fer4_7"/>
    <property type="match status" value="1"/>
</dbReference>
<feature type="domain" description="4Fe-4S ferredoxin-type" evidence="4">
    <location>
        <begin position="2"/>
        <end position="31"/>
    </location>
</feature>
<keyword evidence="2" id="KW-0408">Iron</keyword>
<evidence type="ECO:0000313" key="6">
    <source>
        <dbReference type="Proteomes" id="UP000007039"/>
    </source>
</evidence>
<proteinExistence type="predicted"/>
<dbReference type="SUPFAM" id="SSF54862">
    <property type="entry name" value="4Fe-4S ferredoxins"/>
    <property type="match status" value="1"/>
</dbReference>
<gene>
    <name evidence="5" type="ordered locus">Calni_0282</name>
</gene>
<dbReference type="EC" id="1.2.7.3" evidence="5"/>